<feature type="signal peptide" evidence="5">
    <location>
        <begin position="1"/>
        <end position="21"/>
    </location>
</feature>
<evidence type="ECO:0000256" key="5">
    <source>
        <dbReference type="SAM" id="SignalP"/>
    </source>
</evidence>
<evidence type="ECO:0000259" key="6">
    <source>
        <dbReference type="Pfam" id="PF13458"/>
    </source>
</evidence>
<feature type="domain" description="Leucine-binding protein" evidence="6">
    <location>
        <begin position="29"/>
        <end position="370"/>
    </location>
</feature>
<dbReference type="SUPFAM" id="SSF53822">
    <property type="entry name" value="Periplasmic binding protein-like I"/>
    <property type="match status" value="1"/>
</dbReference>
<evidence type="ECO:0000256" key="1">
    <source>
        <dbReference type="ARBA" id="ARBA00010062"/>
    </source>
</evidence>
<comment type="similarity">
    <text evidence="1">Belongs to the leucine-binding protein family.</text>
</comment>
<dbReference type="InterPro" id="IPR028081">
    <property type="entry name" value="Leu-bd"/>
</dbReference>
<name>A0A127P8X7_9BURK</name>
<dbReference type="RefSeq" id="WP_061539238.1">
    <property type="nucleotide sequence ID" value="NZ_CP013232.1"/>
</dbReference>
<evidence type="ECO:0000256" key="4">
    <source>
        <dbReference type="ARBA" id="ARBA00022970"/>
    </source>
</evidence>
<keyword evidence="7" id="KW-0675">Receptor</keyword>
<dbReference type="PRINTS" id="PR00337">
    <property type="entry name" value="LEUILEVALBP"/>
</dbReference>
<dbReference type="AlphaFoldDB" id="A0A127P8X7"/>
<feature type="chain" id="PRO_5007276717" evidence="5">
    <location>
        <begin position="22"/>
        <end position="376"/>
    </location>
</feature>
<evidence type="ECO:0000256" key="2">
    <source>
        <dbReference type="ARBA" id="ARBA00022448"/>
    </source>
</evidence>
<organism evidence="7">
    <name type="scientific">Collimonas fungivorans</name>
    <dbReference type="NCBI Taxonomy" id="158899"/>
    <lineage>
        <taxon>Bacteria</taxon>
        <taxon>Pseudomonadati</taxon>
        <taxon>Pseudomonadota</taxon>
        <taxon>Betaproteobacteria</taxon>
        <taxon>Burkholderiales</taxon>
        <taxon>Oxalobacteraceae</taxon>
        <taxon>Collimonas</taxon>
    </lineage>
</organism>
<dbReference type="Gene3D" id="3.40.50.2300">
    <property type="match status" value="2"/>
</dbReference>
<dbReference type="CDD" id="cd06326">
    <property type="entry name" value="PBP1_ABC_ligand_binding-like"/>
    <property type="match status" value="1"/>
</dbReference>
<dbReference type="InterPro" id="IPR028082">
    <property type="entry name" value="Peripla_BP_I"/>
</dbReference>
<protein>
    <submittedName>
        <fullName evidence="7">Receptor ligand binding region family protein</fullName>
    </submittedName>
</protein>
<reference evidence="7 8" key="1">
    <citation type="submission" date="2015-11" db="EMBL/GenBank/DDBJ databases">
        <title>Exploring the genomic traits of fungus-feeding bacterial genus Collimonas.</title>
        <authorList>
            <person name="Song C."/>
            <person name="Schmidt R."/>
            <person name="de Jager V."/>
            <person name="Krzyzanowska D."/>
            <person name="Jongedijk E."/>
            <person name="Cankar K."/>
            <person name="Beekwilder J."/>
            <person name="van Veen A."/>
            <person name="de Boer W."/>
            <person name="van Veen J.A."/>
            <person name="Garbeva P."/>
        </authorList>
    </citation>
    <scope>NUCLEOTIDE SEQUENCE [LARGE SCALE GENOMIC DNA]</scope>
    <source>
        <strain evidence="7 8">Ter6</strain>
    </source>
</reference>
<dbReference type="PANTHER" id="PTHR47235">
    <property type="entry name" value="BLR6548 PROTEIN"/>
    <property type="match status" value="1"/>
</dbReference>
<dbReference type="GO" id="GO:0006865">
    <property type="term" value="P:amino acid transport"/>
    <property type="evidence" value="ECO:0007669"/>
    <property type="project" value="UniProtKB-KW"/>
</dbReference>
<dbReference type="EMBL" id="CP013232">
    <property type="protein sequence ID" value="AMO94094.1"/>
    <property type="molecule type" value="Genomic_DNA"/>
</dbReference>
<gene>
    <name evidence="7" type="ORF">CFter6_1384</name>
</gene>
<dbReference type="InterPro" id="IPR000709">
    <property type="entry name" value="Leu_Ile_Val-bd"/>
</dbReference>
<evidence type="ECO:0000313" key="7">
    <source>
        <dbReference type="EMBL" id="AMO94094.1"/>
    </source>
</evidence>
<keyword evidence="2" id="KW-0813">Transport</keyword>
<dbReference type="Proteomes" id="UP000072421">
    <property type="component" value="Chromosome"/>
</dbReference>
<evidence type="ECO:0000313" key="8">
    <source>
        <dbReference type="Proteomes" id="UP000072421"/>
    </source>
</evidence>
<accession>A0A127P8X7</accession>
<proteinExistence type="inferred from homology"/>
<keyword evidence="3 5" id="KW-0732">Signal</keyword>
<keyword evidence="4" id="KW-0029">Amino-acid transport</keyword>
<dbReference type="PATRIC" id="fig|158899.10.peg.1396"/>
<dbReference type="PANTHER" id="PTHR47235:SF1">
    <property type="entry name" value="BLR6548 PROTEIN"/>
    <property type="match status" value="1"/>
</dbReference>
<dbReference type="OrthoDB" id="9777352at2"/>
<evidence type="ECO:0000256" key="3">
    <source>
        <dbReference type="ARBA" id="ARBA00022729"/>
    </source>
</evidence>
<dbReference type="Pfam" id="PF13458">
    <property type="entry name" value="Peripla_BP_6"/>
    <property type="match status" value="1"/>
</dbReference>
<sequence length="376" mass="40594">MRLHKILVLSSLLLASAFCSAESGVTATTITLGQSAAFSGPAKELGKGMHDGAQAYFDQVNASGGVFGRKIILKTLDDGYEPERAAANTRQFIEQDDVLALFGYVGTPTSNASIPALTKAKVPFFAPFTGAQSLREPFNRNIFNIRASYFAETEKIVQQITTLSLKKIAVFYQNDAYGKAGLEGVTRALKKRGIEVAGLGTVERNSVDVGDAVAKIRQSQPQTVIMVSAYNSSAAFIKAMIAAGSPPSFWNISFVGSQQLVNALGKDASGVQIAQVMPAPWDEVNGIVKEYRKYYLQDGKREWDYVSMEGFIAAKVLVEGLKRAGGSLSRESLVKALETINHYDAGGYFVTFSPSNHNGSEFVDLTMVAKSGRFLH</sequence>